<evidence type="ECO:0000313" key="1">
    <source>
        <dbReference type="EMBL" id="MDR7086990.1"/>
    </source>
</evidence>
<organism evidence="1 2">
    <name type="scientific">Aeromicrobium panaciterrae</name>
    <dbReference type="NCBI Taxonomy" id="363861"/>
    <lineage>
        <taxon>Bacteria</taxon>
        <taxon>Bacillati</taxon>
        <taxon>Actinomycetota</taxon>
        <taxon>Actinomycetes</taxon>
        <taxon>Propionibacteriales</taxon>
        <taxon>Nocardioidaceae</taxon>
        <taxon>Aeromicrobium</taxon>
    </lineage>
</organism>
<protein>
    <submittedName>
        <fullName evidence="1">Uncharacterized protein YdeI (YjbR/CyaY-like superfamily)</fullName>
    </submittedName>
</protein>
<dbReference type="RefSeq" id="WP_309969878.1">
    <property type="nucleotide sequence ID" value="NZ_JAVDWH010000001.1"/>
</dbReference>
<reference evidence="1 2" key="1">
    <citation type="submission" date="2023-07" db="EMBL/GenBank/DDBJ databases">
        <title>Sorghum-associated microbial communities from plants grown in Nebraska, USA.</title>
        <authorList>
            <person name="Schachtman D."/>
        </authorList>
    </citation>
    <scope>NUCLEOTIDE SEQUENCE [LARGE SCALE GENOMIC DNA]</scope>
    <source>
        <strain evidence="1 2">BE248</strain>
    </source>
</reference>
<name>A0ABU1UPC2_9ACTN</name>
<comment type="caution">
    <text evidence="1">The sequence shown here is derived from an EMBL/GenBank/DDBJ whole genome shotgun (WGS) entry which is preliminary data.</text>
</comment>
<dbReference type="Proteomes" id="UP001257739">
    <property type="component" value="Unassembled WGS sequence"/>
</dbReference>
<gene>
    <name evidence="1" type="ORF">J2X11_001829</name>
</gene>
<proteinExistence type="predicted"/>
<keyword evidence="2" id="KW-1185">Reference proteome</keyword>
<evidence type="ECO:0000313" key="2">
    <source>
        <dbReference type="Proteomes" id="UP001257739"/>
    </source>
</evidence>
<sequence length="123" mass="14172">MDVLDVADRIQPYSAEDWGFWLRSVGERTDGVWLVLWRRGSGRRVICHDDALLEAVAVGWTDGETRRLDEDRSMVWFAPRCPDDIWSSTDQERADRLDRDGRMTSAGRRAVELAKTSGCWAER</sequence>
<dbReference type="EMBL" id="JAVDWH010000001">
    <property type="protein sequence ID" value="MDR7086990.1"/>
    <property type="molecule type" value="Genomic_DNA"/>
</dbReference>
<accession>A0ABU1UPC2</accession>